<dbReference type="Proteomes" id="UP000198211">
    <property type="component" value="Unassembled WGS sequence"/>
</dbReference>
<gene>
    <name evidence="1" type="ORF">PHMEG_0008953</name>
</gene>
<name>A0A225WJG5_9STRA</name>
<evidence type="ECO:0000313" key="1">
    <source>
        <dbReference type="EMBL" id="OWZ17147.1"/>
    </source>
</evidence>
<keyword evidence="2" id="KW-1185">Reference proteome</keyword>
<proteinExistence type="predicted"/>
<dbReference type="AlphaFoldDB" id="A0A225WJG5"/>
<comment type="caution">
    <text evidence="1">The sequence shown here is derived from an EMBL/GenBank/DDBJ whole genome shotgun (WGS) entry which is preliminary data.</text>
</comment>
<reference evidence="2" key="1">
    <citation type="submission" date="2017-03" db="EMBL/GenBank/DDBJ databases">
        <title>Phytopthora megakarya and P. palmivora, two closely related causual agents of cacao black pod achieved similar genome size and gene model numbers by different mechanisms.</title>
        <authorList>
            <person name="Ali S."/>
            <person name="Shao J."/>
            <person name="Larry D.J."/>
            <person name="Kronmiller B."/>
            <person name="Shen D."/>
            <person name="Strem M.D."/>
            <person name="Melnick R.L."/>
            <person name="Guiltinan M.J."/>
            <person name="Tyler B.M."/>
            <person name="Meinhardt L.W."/>
            <person name="Bailey B.A."/>
        </authorList>
    </citation>
    <scope>NUCLEOTIDE SEQUENCE [LARGE SCALE GENOMIC DNA]</scope>
    <source>
        <strain evidence="2">zdho120</strain>
    </source>
</reference>
<evidence type="ECO:0000313" key="2">
    <source>
        <dbReference type="Proteomes" id="UP000198211"/>
    </source>
</evidence>
<sequence>MYFKVYLAATNFHVGYNPLRREDGEYYSRHELHLNKIGKDIEETKKRKWEQYCDNRRARLEITPNGQADARVVTLYVKTTVATKQLVRAVLCSARVNLWLLVCCIERDVVHSQLVGWPRCR</sequence>
<protein>
    <submittedName>
        <fullName evidence="1">Uncharacterized protein</fullName>
    </submittedName>
</protein>
<accession>A0A225WJG5</accession>
<dbReference type="EMBL" id="NBNE01000804">
    <property type="protein sequence ID" value="OWZ17147.1"/>
    <property type="molecule type" value="Genomic_DNA"/>
</dbReference>
<organism evidence="1 2">
    <name type="scientific">Phytophthora megakarya</name>
    <dbReference type="NCBI Taxonomy" id="4795"/>
    <lineage>
        <taxon>Eukaryota</taxon>
        <taxon>Sar</taxon>
        <taxon>Stramenopiles</taxon>
        <taxon>Oomycota</taxon>
        <taxon>Peronosporomycetes</taxon>
        <taxon>Peronosporales</taxon>
        <taxon>Peronosporaceae</taxon>
        <taxon>Phytophthora</taxon>
    </lineage>
</organism>